<evidence type="ECO:0000256" key="4">
    <source>
        <dbReference type="ARBA" id="ARBA00022741"/>
    </source>
</evidence>
<dbReference type="Proteomes" id="UP000251960">
    <property type="component" value="Chromosome 10"/>
</dbReference>
<evidence type="ECO:0000256" key="3">
    <source>
        <dbReference type="ARBA" id="ARBA00022737"/>
    </source>
</evidence>
<evidence type="ECO:0000313" key="11">
    <source>
        <dbReference type="EMBL" id="PWZ46173.1"/>
    </source>
</evidence>
<organism evidence="11 12">
    <name type="scientific">Zea mays</name>
    <name type="common">Maize</name>
    <dbReference type="NCBI Taxonomy" id="4577"/>
    <lineage>
        <taxon>Eukaryota</taxon>
        <taxon>Viridiplantae</taxon>
        <taxon>Streptophyta</taxon>
        <taxon>Embryophyta</taxon>
        <taxon>Tracheophyta</taxon>
        <taxon>Spermatophyta</taxon>
        <taxon>Magnoliopsida</taxon>
        <taxon>Liliopsida</taxon>
        <taxon>Poales</taxon>
        <taxon>Poaceae</taxon>
        <taxon>PACMAD clade</taxon>
        <taxon>Panicoideae</taxon>
        <taxon>Andropogonodae</taxon>
        <taxon>Andropogoneae</taxon>
        <taxon>Tripsacinae</taxon>
        <taxon>Zea</taxon>
    </lineage>
</organism>
<dbReference type="EMBL" id="NCVQ01000002">
    <property type="protein sequence ID" value="PWZ46173.1"/>
    <property type="molecule type" value="Genomic_DNA"/>
</dbReference>
<proteinExistence type="inferred from homology"/>
<evidence type="ECO:0000259" key="9">
    <source>
        <dbReference type="Pfam" id="PF23559"/>
    </source>
</evidence>
<dbReference type="Pfam" id="PF23559">
    <property type="entry name" value="WHD_DRP"/>
    <property type="match status" value="1"/>
</dbReference>
<comment type="caution">
    <text evidence="11">The sequence shown here is derived from an EMBL/GenBank/DDBJ whole genome shotgun (WGS) entry which is preliminary data.</text>
</comment>
<keyword evidence="4" id="KW-0547">Nucleotide-binding</keyword>
<evidence type="ECO:0000259" key="10">
    <source>
        <dbReference type="Pfam" id="PF23598"/>
    </source>
</evidence>
<dbReference type="GO" id="GO:0042742">
    <property type="term" value="P:defense response to bacterium"/>
    <property type="evidence" value="ECO:0007669"/>
    <property type="project" value="UniProtKB-ARBA"/>
</dbReference>
<dbReference type="InterPro" id="IPR036388">
    <property type="entry name" value="WH-like_DNA-bd_sf"/>
</dbReference>
<protein>
    <submittedName>
        <fullName evidence="11">Disease resistance protein RPM1</fullName>
    </submittedName>
</protein>
<evidence type="ECO:0000259" key="7">
    <source>
        <dbReference type="Pfam" id="PF00931"/>
    </source>
</evidence>
<reference evidence="11 12" key="1">
    <citation type="journal article" date="2018" name="Nat. Genet.">
        <title>Extensive intraspecific gene order and gene structural variations between Mo17 and other maize genomes.</title>
        <authorList>
            <person name="Sun S."/>
            <person name="Zhou Y."/>
            <person name="Chen J."/>
            <person name="Shi J."/>
            <person name="Zhao H."/>
            <person name="Zhao H."/>
            <person name="Song W."/>
            <person name="Zhang M."/>
            <person name="Cui Y."/>
            <person name="Dong X."/>
            <person name="Liu H."/>
            <person name="Ma X."/>
            <person name="Jiao Y."/>
            <person name="Wang B."/>
            <person name="Wei X."/>
            <person name="Stein J.C."/>
            <person name="Glaubitz J.C."/>
            <person name="Lu F."/>
            <person name="Yu G."/>
            <person name="Liang C."/>
            <person name="Fengler K."/>
            <person name="Li B."/>
            <person name="Rafalski A."/>
            <person name="Schnable P.S."/>
            <person name="Ware D.H."/>
            <person name="Buckler E.S."/>
            <person name="Lai J."/>
        </authorList>
    </citation>
    <scope>NUCLEOTIDE SEQUENCE [LARGE SCALE GENOMIC DNA]</scope>
    <source>
        <strain evidence="12">cv. Missouri 17</strain>
        <tissue evidence="11">Seedling</tissue>
    </source>
</reference>
<feature type="domain" description="Disease resistance protein winged helix" evidence="9">
    <location>
        <begin position="541"/>
        <end position="609"/>
    </location>
</feature>
<dbReference type="SUPFAM" id="SSF52540">
    <property type="entry name" value="P-loop containing nucleoside triphosphate hydrolases"/>
    <property type="match status" value="2"/>
</dbReference>
<dbReference type="FunFam" id="1.10.10.10:FF:000322">
    <property type="entry name" value="Probable disease resistance protein At1g63360"/>
    <property type="match status" value="1"/>
</dbReference>
<dbReference type="InterPro" id="IPR041118">
    <property type="entry name" value="Rx_N"/>
</dbReference>
<dbReference type="Pfam" id="PF00931">
    <property type="entry name" value="NB-ARC"/>
    <property type="match status" value="2"/>
</dbReference>
<dbReference type="Gene3D" id="3.80.10.10">
    <property type="entry name" value="Ribonuclease Inhibitor"/>
    <property type="match status" value="1"/>
</dbReference>
<name>A0A3L6GC90_MAIZE</name>
<accession>A0A3L6GC90</accession>
<evidence type="ECO:0000256" key="2">
    <source>
        <dbReference type="ARBA" id="ARBA00022614"/>
    </source>
</evidence>
<dbReference type="ExpressionAtlas" id="A0A3L6GC90">
    <property type="expression patterns" value="baseline and differential"/>
</dbReference>
<dbReference type="GO" id="GO:0002758">
    <property type="term" value="P:innate immune response-activating signaling pathway"/>
    <property type="evidence" value="ECO:0007669"/>
    <property type="project" value="UniProtKB-ARBA"/>
</dbReference>
<dbReference type="Gene3D" id="1.10.8.430">
    <property type="entry name" value="Helical domain of apoptotic protease-activating factors"/>
    <property type="match status" value="1"/>
</dbReference>
<dbReference type="Gene3D" id="3.40.50.300">
    <property type="entry name" value="P-loop containing nucleotide triphosphate hydrolases"/>
    <property type="match status" value="2"/>
</dbReference>
<dbReference type="InterPro" id="IPR002182">
    <property type="entry name" value="NB-ARC"/>
</dbReference>
<dbReference type="CDD" id="cd14798">
    <property type="entry name" value="RX-CC_like"/>
    <property type="match status" value="1"/>
</dbReference>
<feature type="domain" description="NB-ARC" evidence="7">
    <location>
        <begin position="361"/>
        <end position="446"/>
    </location>
</feature>
<dbReference type="Gene3D" id="1.20.5.4130">
    <property type="match status" value="1"/>
</dbReference>
<feature type="domain" description="Disease resistance N-terminal" evidence="8">
    <location>
        <begin position="12"/>
        <end position="91"/>
    </location>
</feature>
<dbReference type="Gene3D" id="1.10.10.10">
    <property type="entry name" value="Winged helix-like DNA-binding domain superfamily/Winged helix DNA-binding domain"/>
    <property type="match status" value="1"/>
</dbReference>
<dbReference type="InterPro" id="IPR042197">
    <property type="entry name" value="Apaf_helical"/>
</dbReference>
<feature type="domain" description="NB-ARC" evidence="7">
    <location>
        <begin position="198"/>
        <end position="273"/>
    </location>
</feature>
<dbReference type="InterPro" id="IPR027417">
    <property type="entry name" value="P-loop_NTPase"/>
</dbReference>
<keyword evidence="3" id="KW-0677">Repeat</keyword>
<evidence type="ECO:0000256" key="1">
    <source>
        <dbReference type="ARBA" id="ARBA00008894"/>
    </source>
</evidence>
<evidence type="ECO:0000256" key="6">
    <source>
        <dbReference type="ARBA" id="ARBA00023054"/>
    </source>
</evidence>
<dbReference type="AlphaFoldDB" id="A0A3L6GC90"/>
<keyword evidence="6" id="KW-0175">Coiled coil</keyword>
<dbReference type="GO" id="GO:0009626">
    <property type="term" value="P:plant-type hypersensitive response"/>
    <property type="evidence" value="ECO:0007669"/>
    <property type="project" value="UniProtKB-ARBA"/>
</dbReference>
<dbReference type="InterPro" id="IPR058922">
    <property type="entry name" value="WHD_DRP"/>
</dbReference>
<dbReference type="InterPro" id="IPR044974">
    <property type="entry name" value="Disease_R_plants"/>
</dbReference>
<keyword evidence="5" id="KW-0611">Plant defense</keyword>
<dbReference type="InterPro" id="IPR055414">
    <property type="entry name" value="LRR_R13L4/SHOC2-like"/>
</dbReference>
<dbReference type="InterPro" id="IPR032675">
    <property type="entry name" value="LRR_dom_sf"/>
</dbReference>
<dbReference type="Pfam" id="PF18052">
    <property type="entry name" value="Rx_N"/>
    <property type="match status" value="1"/>
</dbReference>
<comment type="similarity">
    <text evidence="1">Belongs to the disease resistance NB-LRR family.</text>
</comment>
<evidence type="ECO:0000313" key="12">
    <source>
        <dbReference type="Proteomes" id="UP000251960"/>
    </source>
</evidence>
<keyword evidence="2" id="KW-0433">Leucine-rich repeat</keyword>
<dbReference type="PANTHER" id="PTHR23155:SF947">
    <property type="entry name" value="DISEASE RESISTANCE PROTEIN RPP13"/>
    <property type="match status" value="1"/>
</dbReference>
<dbReference type="PANTHER" id="PTHR23155">
    <property type="entry name" value="DISEASE RESISTANCE PROTEIN RP"/>
    <property type="match status" value="1"/>
</dbReference>
<sequence length="1037" mass="117395">MELAVGASAATLKSLLSKLGSLLAEQYTLIRGVRGDIQFIADELASMQAFLSNLSKCKKSHDDQTEDWIKQIRDISYDIEDCIDGFAHSLRPDPRGSGWLTAVRKTLYEIRTCCTRRNIAAQITDLKNRAEHIGKRRLRYGVRDPKPGEGNGLVAGLTKQDAADHQGIRCELVRIKQPVGPDVERLGSWVVDVDKKMNNKLGVLSVVGYGGQGKTTIAMELYRKFGPQFDCRAMVTVSQNSEPEIVWRNILSQLKQQAENGVKEGKDSSTRSRMERKIQVIRSIVNRLRHPCRNEDEDGSTLLGRHRQNHQAGLVGNTLSQVKNNGEQHGTSLEKKAPVTGSIWSRLIMLLSRKGGVDGGQQIQAELRSYLEQKRYLLLIDDVWSESSWLYIKKCLPENNKSSRIIVTTRIQAVATTCSPRDKDLHLIHTVKSLEEDEARELFEKTLDECKGTGYDHLNHRKIPERVWKMCGGLPLAIVTMAGLVASDKQQGAHKDWNEVCDSLFPNKEVCHKPEEFMRIINHCYHDLDNDLKTCSLYLSIFPKGRKISMKRLTRRWVAEGFVSEKQGLSVEVVAETCFNQLIERKLIRAVEHNSSGRVKSCQVHDMVLEYLISKAAEEDFITVVGSHWSMPTHSNKVRRLSVHSSDSKRAQHVDSMNLSHVRSLTVFESLDKLHFKSLKTRMVQVLDLQGCRGFRESHVKVSDISEMVLLKYLCLRSTDIKYLPRNIHKLKYLETIDIRETEVQRLPATVGKLQRIKNILGGDKRARKTLKLPREFKGTTRTLRILSGVEIAEGSTTAASDLKYFTGLRKLAIYKIHQNEDIFRDLLSSIQYLTGYSLQTLKIDDESSDFHKTLDSMSSYPTDLSTLELSGMLLKLPLWIKELHRLVKLTLSATALRTDNLKVLSNLGSLFSLTFSISEEQDPALGAILQRNKSESGGEIFFPAGKFSKLKLLRIFVPLLPLLNFSSKAVPELERIELRFNRLEGLHGMENLERLNDVLLTVDGKRSEPTKSILDDLKEASVSSKYTVIVNESHHD</sequence>
<evidence type="ECO:0000256" key="5">
    <source>
        <dbReference type="ARBA" id="ARBA00022821"/>
    </source>
</evidence>
<feature type="domain" description="Disease resistance R13L4/SHOC-2-like LRR" evidence="10">
    <location>
        <begin position="661"/>
        <end position="1009"/>
    </location>
</feature>
<dbReference type="InterPro" id="IPR038005">
    <property type="entry name" value="RX-like_CC"/>
</dbReference>
<dbReference type="PRINTS" id="PR00364">
    <property type="entry name" value="DISEASERSIST"/>
</dbReference>
<dbReference type="Pfam" id="PF23598">
    <property type="entry name" value="LRR_14"/>
    <property type="match status" value="1"/>
</dbReference>
<dbReference type="SUPFAM" id="SSF52058">
    <property type="entry name" value="L domain-like"/>
    <property type="match status" value="1"/>
</dbReference>
<dbReference type="GO" id="GO:0043531">
    <property type="term" value="F:ADP binding"/>
    <property type="evidence" value="ECO:0007669"/>
    <property type="project" value="InterPro"/>
</dbReference>
<gene>
    <name evidence="11" type="primary">RPM1_22</name>
    <name evidence="11" type="ORF">Zm00014a_010088</name>
</gene>
<evidence type="ECO:0000259" key="8">
    <source>
        <dbReference type="Pfam" id="PF18052"/>
    </source>
</evidence>